<dbReference type="Proteomes" id="UP000323994">
    <property type="component" value="Unassembled WGS sequence"/>
</dbReference>
<comment type="caution">
    <text evidence="8">The sequence shown here is derived from an EMBL/GenBank/DDBJ whole genome shotgun (WGS) entry which is preliminary data.</text>
</comment>
<comment type="similarity">
    <text evidence="1">Belongs to the glycosyl hydrolase 9 (cellulase E) family.</text>
</comment>
<dbReference type="Gene3D" id="1.50.10.10">
    <property type="match status" value="1"/>
</dbReference>
<dbReference type="InterPro" id="IPR014756">
    <property type="entry name" value="Ig_E-set"/>
</dbReference>
<dbReference type="InterPro" id="IPR001701">
    <property type="entry name" value="Glyco_hydro_9"/>
</dbReference>
<reference evidence="8 9" key="1">
    <citation type="submission" date="2019-05" db="EMBL/GenBank/DDBJ databases">
        <authorList>
            <person name="Qu J.-H."/>
        </authorList>
    </citation>
    <scope>NUCLEOTIDE SEQUENCE [LARGE SCALE GENOMIC DNA]</scope>
    <source>
        <strain evidence="8 9">NS28</strain>
    </source>
</reference>
<keyword evidence="5" id="KW-0624">Polysaccharide degradation</keyword>
<feature type="domain" description="Glycoside hydrolase family 9" evidence="6">
    <location>
        <begin position="304"/>
        <end position="762"/>
    </location>
</feature>
<evidence type="ECO:0000259" key="6">
    <source>
        <dbReference type="Pfam" id="PF00759"/>
    </source>
</evidence>
<evidence type="ECO:0000256" key="3">
    <source>
        <dbReference type="ARBA" id="ARBA00023277"/>
    </source>
</evidence>
<keyword evidence="2" id="KW-0378">Hydrolase</keyword>
<dbReference type="AlphaFoldDB" id="A0A5M8QL01"/>
<dbReference type="Pfam" id="PF02927">
    <property type="entry name" value="CelD_N"/>
    <property type="match status" value="1"/>
</dbReference>
<feature type="domain" description="Cellulase Ig-like" evidence="7">
    <location>
        <begin position="197"/>
        <end position="286"/>
    </location>
</feature>
<evidence type="ECO:0000313" key="8">
    <source>
        <dbReference type="EMBL" id="KAA6436795.1"/>
    </source>
</evidence>
<keyword evidence="9" id="KW-1185">Reference proteome</keyword>
<dbReference type="Gene3D" id="2.60.120.430">
    <property type="entry name" value="Galactose-binding lectin"/>
    <property type="match status" value="1"/>
</dbReference>
<evidence type="ECO:0000256" key="2">
    <source>
        <dbReference type="ARBA" id="ARBA00022801"/>
    </source>
</evidence>
<evidence type="ECO:0000256" key="4">
    <source>
        <dbReference type="ARBA" id="ARBA00023295"/>
    </source>
</evidence>
<keyword evidence="4" id="KW-0326">Glycosidase</keyword>
<evidence type="ECO:0000313" key="9">
    <source>
        <dbReference type="Proteomes" id="UP000323994"/>
    </source>
</evidence>
<dbReference type="GO" id="GO:0000272">
    <property type="term" value="P:polysaccharide catabolic process"/>
    <property type="evidence" value="ECO:0007669"/>
    <property type="project" value="UniProtKB-KW"/>
</dbReference>
<organism evidence="8 9">
    <name type="scientific">Dyadobacter flavalbus</name>
    <dbReference type="NCBI Taxonomy" id="2579942"/>
    <lineage>
        <taxon>Bacteria</taxon>
        <taxon>Pseudomonadati</taxon>
        <taxon>Bacteroidota</taxon>
        <taxon>Cytophagia</taxon>
        <taxon>Cytophagales</taxon>
        <taxon>Spirosomataceae</taxon>
        <taxon>Dyadobacter</taxon>
    </lineage>
</organism>
<gene>
    <name evidence="8" type="ORF">FEM33_21675</name>
</gene>
<dbReference type="InterPro" id="IPR013783">
    <property type="entry name" value="Ig-like_fold"/>
</dbReference>
<dbReference type="SUPFAM" id="SSF48208">
    <property type="entry name" value="Six-hairpin glycosidases"/>
    <property type="match status" value="1"/>
</dbReference>
<dbReference type="Pfam" id="PF00759">
    <property type="entry name" value="Glyco_hydro_9"/>
    <property type="match status" value="1"/>
</dbReference>
<dbReference type="GO" id="GO:0008810">
    <property type="term" value="F:cellulase activity"/>
    <property type="evidence" value="ECO:0007669"/>
    <property type="project" value="InterPro"/>
</dbReference>
<dbReference type="OrthoDB" id="9808897at2"/>
<dbReference type="CDD" id="cd02850">
    <property type="entry name" value="E_set_Cellulase_N"/>
    <property type="match status" value="1"/>
</dbReference>
<evidence type="ECO:0000256" key="5">
    <source>
        <dbReference type="ARBA" id="ARBA00023326"/>
    </source>
</evidence>
<evidence type="ECO:0000256" key="1">
    <source>
        <dbReference type="ARBA" id="ARBA00007072"/>
    </source>
</evidence>
<dbReference type="InterPro" id="IPR004197">
    <property type="entry name" value="Cellulase_Ig-like"/>
</dbReference>
<keyword evidence="3" id="KW-0119">Carbohydrate metabolism</keyword>
<accession>A0A5M8QL01</accession>
<dbReference type="InterPro" id="IPR008928">
    <property type="entry name" value="6-hairpin_glycosidase_sf"/>
</dbReference>
<dbReference type="Gene3D" id="2.60.40.10">
    <property type="entry name" value="Immunoglobulins"/>
    <property type="match status" value="2"/>
</dbReference>
<evidence type="ECO:0000259" key="7">
    <source>
        <dbReference type="Pfam" id="PF02927"/>
    </source>
</evidence>
<dbReference type="SUPFAM" id="SSF81296">
    <property type="entry name" value="E set domains"/>
    <property type="match status" value="1"/>
</dbReference>
<sequence>MTSVRFTTYFAKSNWVNLEPYIQGGGLITTSYKEVRIPLQLLKTQSYNLSSIEFLEFGTSAVSQLQFFIDNIKVADGKSPKVYFRPVAGNIAKLRVSERFDTTDCYNVKNYSIESQADADYKNVVYPVKIGRHAYVSGLMPGSGSPVTTFELFLIFDKPLKNNVSYTIHANKLKDLSDNSTVLDTTFIFSDKDIYGNVKANHVGYLPDSPKLGKLGNFLGDAWFMPIDTLNPPPFQLINDEQQVVFSGNSKFLKTDSTFSGERVFELDFSAFATAGKYHLFVPGYGRSENFTISDNVYDEPYFHTARALYFQRTEKLEGSSAGSWARDGLPSKTAEIHSSHTLSDLNNATDYAPGTKIPMPKGWLDAGDYGRYVPTAASTMFILFTAFELYPKKFPDGFSNIPESDNNIPDLLDELRFETDWLKHMQAPDGGVYFRVTPALWSSGLPGEETNPLYVSEKTTQSTAMFAAAMAMAYRNFKTYDLPYANACLDQAKKAWTFLQAHPAASKPVDVKGIAAGPYPDKEDRDNRAWAAAELYKSTGDEKYHADFLNWYKLIPHEFHATMSWQQHTVKAIWAYSTTTFPVEAAHVNEFKNKLNSEVLVNYFNRTMKKHAYHGAYHHYKGYVGFGSFAMAQSYAFDYIMFSHLLKKPELLDLAKIQLDIPLGNNPLSRSFITGIGQNAPKLPLHWSSLPNRFQEPVPGVPVFGPAATLTMNRPSSFAIQDSANRYPYGYTKDDPYPVLRRYTDVREAVEMAEFTVQEMAVTIASFAFFSSVSNGPLPVRFKNFGARRSECHVELYWATSEETNADYFSVQRSSDGQTFREIGRITASGTTKLSRSYSFTDPQPEQNNYYRLKEVDFDGKYELTRTVFAADPCNGTKVSVSELKNHVFEVKTKTPQNSRYEQLSAEIISKEGRTLKHQELKQNAATLLDASGLPSGIYMLHIRNHSDYPVHTQKIVIY</sequence>
<dbReference type="EMBL" id="VBSN01000066">
    <property type="protein sequence ID" value="KAA6436795.1"/>
    <property type="molecule type" value="Genomic_DNA"/>
</dbReference>
<protein>
    <submittedName>
        <fullName evidence="8">Cellulose 1,4-beta-cellobiosidase</fullName>
    </submittedName>
</protein>
<name>A0A5M8QL01_9BACT</name>
<proteinExistence type="inferred from homology"/>
<dbReference type="InterPro" id="IPR012341">
    <property type="entry name" value="6hp_glycosidase-like_sf"/>
</dbReference>
<dbReference type="PANTHER" id="PTHR22298">
    <property type="entry name" value="ENDO-1,4-BETA-GLUCANASE"/>
    <property type="match status" value="1"/>
</dbReference>